<reference evidence="1" key="1">
    <citation type="journal article" date="2014" name="Front. Microbiol.">
        <title>High frequency of phylogenetically diverse reductive dehalogenase-homologous genes in deep subseafloor sedimentary metagenomes.</title>
        <authorList>
            <person name="Kawai M."/>
            <person name="Futagami T."/>
            <person name="Toyoda A."/>
            <person name="Takaki Y."/>
            <person name="Nishi S."/>
            <person name="Hori S."/>
            <person name="Arai W."/>
            <person name="Tsubouchi T."/>
            <person name="Morono Y."/>
            <person name="Uchiyama I."/>
            <person name="Ito T."/>
            <person name="Fujiyama A."/>
            <person name="Inagaki F."/>
            <person name="Takami H."/>
        </authorList>
    </citation>
    <scope>NUCLEOTIDE SEQUENCE</scope>
    <source>
        <strain evidence="1">Expedition CK06-06</strain>
    </source>
</reference>
<gene>
    <name evidence="1" type="ORF">S12H4_07195</name>
</gene>
<dbReference type="EMBL" id="BARW01002623">
    <property type="protein sequence ID" value="GAI59133.1"/>
    <property type="molecule type" value="Genomic_DNA"/>
</dbReference>
<protein>
    <recommendedName>
        <fullName evidence="2">CARDB domain-containing protein</fullName>
    </recommendedName>
</protein>
<accession>X1PTH8</accession>
<sequence length="244" mass="26822">MRMAISPPSGLSATAIGTKTWIVDIIAPASANAGERVDVEVKVYCLPEGWIYIGVGGKYDDTQLSFTPLSLWMGPYTIGSFTSSFIMPNKSTRLHIASLYYTGTEWIQDDYGYVDIALAGVPLTEIVNVFGPITANAGELVNIDVRVKNTFSEALSISCATALYDDTPLTFNPDYIWVDPGSIQSFTASFAMPNKDIRLYVGSFHWTETGWVQDDYRYVDILLGEAPPEEGVVQLVSVNTYVVR</sequence>
<comment type="caution">
    <text evidence="1">The sequence shown here is derived from an EMBL/GenBank/DDBJ whole genome shotgun (WGS) entry which is preliminary data.</text>
</comment>
<dbReference type="AlphaFoldDB" id="X1PTH8"/>
<evidence type="ECO:0000313" key="1">
    <source>
        <dbReference type="EMBL" id="GAI59133.1"/>
    </source>
</evidence>
<name>X1PTH8_9ZZZZ</name>
<proteinExistence type="predicted"/>
<evidence type="ECO:0008006" key="2">
    <source>
        <dbReference type="Google" id="ProtNLM"/>
    </source>
</evidence>
<organism evidence="1">
    <name type="scientific">marine sediment metagenome</name>
    <dbReference type="NCBI Taxonomy" id="412755"/>
    <lineage>
        <taxon>unclassified sequences</taxon>
        <taxon>metagenomes</taxon>
        <taxon>ecological metagenomes</taxon>
    </lineage>
</organism>